<dbReference type="EMBL" id="PP965499">
    <property type="protein sequence ID" value="XCO00502.1"/>
    <property type="molecule type" value="Genomic_DNA"/>
</dbReference>
<dbReference type="EMBL" id="PP965498">
    <property type="protein sequence ID" value="XCO00405.1"/>
    <property type="molecule type" value="Genomic_DNA"/>
</dbReference>
<name>A0AAU8MHQ0_9CAUD</name>
<evidence type="ECO:0000313" key="2">
    <source>
        <dbReference type="EMBL" id="XCO00502.1"/>
    </source>
</evidence>
<organism evidence="2">
    <name type="scientific">Geladintestivirus 1</name>
    <dbReference type="NCBI Taxonomy" id="3233133"/>
    <lineage>
        <taxon>Viruses</taxon>
        <taxon>Duplodnaviria</taxon>
        <taxon>Heunggongvirae</taxon>
        <taxon>Uroviricota</taxon>
        <taxon>Caudoviricetes</taxon>
        <taxon>Crassvirales</taxon>
    </lineage>
</organism>
<reference evidence="2" key="1">
    <citation type="submission" date="2024-06" db="EMBL/GenBank/DDBJ databases">
        <title>Intestivirid acquisition increases across infancy in a wild primate population.</title>
        <authorList>
            <person name="Schneider-Creas I.A."/>
            <person name="Moya I.L."/>
            <person name="Chiou K.L."/>
            <person name="Baniel A."/>
            <person name="Azanaw Haile A."/>
            <person name="Kebede F."/>
            <person name="Abebe B."/>
            <person name="Snyder-Mackler N."/>
            <person name="Varsani A."/>
        </authorList>
    </citation>
    <scope>NUCLEOTIDE SEQUENCE</scope>
    <source>
        <strain evidence="2">Int_RNL_2017_0546_COW</strain>
        <strain evidence="1">Int_RNL_2018_0945_COW</strain>
    </source>
</reference>
<sequence length="29" mass="3302">MDYGVMVAQQILVLLVQVRALIVQLFEIV</sequence>
<accession>A0AAU8MHQ0</accession>
<proteinExistence type="predicted"/>
<protein>
    <submittedName>
        <fullName evidence="2">Uncharacterized protein</fullName>
    </submittedName>
</protein>
<evidence type="ECO:0000313" key="1">
    <source>
        <dbReference type="EMBL" id="XCO00405.1"/>
    </source>
</evidence>